<dbReference type="OrthoDB" id="680203at2"/>
<protein>
    <submittedName>
        <fullName evidence="2">Uncharacterized protein</fullName>
    </submittedName>
</protein>
<dbReference type="RefSeq" id="WP_116852900.1">
    <property type="nucleotide sequence ID" value="NZ_QTJV01000002.1"/>
</dbReference>
<evidence type="ECO:0000313" key="3">
    <source>
        <dbReference type="Proteomes" id="UP000261174"/>
    </source>
</evidence>
<feature type="transmembrane region" description="Helical" evidence="1">
    <location>
        <begin position="12"/>
        <end position="28"/>
    </location>
</feature>
<organism evidence="2 3">
    <name type="scientific">Chitinophaga silvisoli</name>
    <dbReference type="NCBI Taxonomy" id="2291814"/>
    <lineage>
        <taxon>Bacteria</taxon>
        <taxon>Pseudomonadati</taxon>
        <taxon>Bacteroidota</taxon>
        <taxon>Chitinophagia</taxon>
        <taxon>Chitinophagales</taxon>
        <taxon>Chitinophagaceae</taxon>
        <taxon>Chitinophaga</taxon>
    </lineage>
</organism>
<sequence>MIKKLLARPYHLFLLIAIVLFVVSFFHFNTSLDIHLHDTYYIIAIRTLYQGFAIIFWLLWTIYHFTYRFLYGNILIWSHLILTLIFIPIFTIIANYQFLVFDDFSRYMVVVRLAAGTIIAGQCTYPINLITGLIKHHSRT</sequence>
<reference evidence="2 3" key="1">
    <citation type="submission" date="2018-08" db="EMBL/GenBank/DDBJ databases">
        <title>Chitinophaga sp. K20C18050901, a novel bacterium isolated from forest soil.</title>
        <authorList>
            <person name="Wang C."/>
        </authorList>
    </citation>
    <scope>NUCLEOTIDE SEQUENCE [LARGE SCALE GENOMIC DNA]</scope>
    <source>
        <strain evidence="2 3">K20C18050901</strain>
    </source>
</reference>
<feature type="transmembrane region" description="Helical" evidence="1">
    <location>
        <begin position="74"/>
        <end position="98"/>
    </location>
</feature>
<keyword evidence="1" id="KW-0472">Membrane</keyword>
<dbReference type="AlphaFoldDB" id="A0A3E1P5G8"/>
<keyword evidence="1" id="KW-0812">Transmembrane</keyword>
<name>A0A3E1P5G8_9BACT</name>
<keyword evidence="1" id="KW-1133">Transmembrane helix</keyword>
<gene>
    <name evidence="2" type="ORF">DXN04_08515</name>
</gene>
<evidence type="ECO:0000313" key="2">
    <source>
        <dbReference type="EMBL" id="RFM35422.1"/>
    </source>
</evidence>
<accession>A0A3E1P5G8</accession>
<dbReference type="Proteomes" id="UP000261174">
    <property type="component" value="Unassembled WGS sequence"/>
</dbReference>
<feature type="transmembrane region" description="Helical" evidence="1">
    <location>
        <begin position="110"/>
        <end position="134"/>
    </location>
</feature>
<proteinExistence type="predicted"/>
<keyword evidence="3" id="KW-1185">Reference proteome</keyword>
<comment type="caution">
    <text evidence="2">The sequence shown here is derived from an EMBL/GenBank/DDBJ whole genome shotgun (WGS) entry which is preliminary data.</text>
</comment>
<feature type="transmembrane region" description="Helical" evidence="1">
    <location>
        <begin position="40"/>
        <end position="62"/>
    </location>
</feature>
<evidence type="ECO:0000256" key="1">
    <source>
        <dbReference type="SAM" id="Phobius"/>
    </source>
</evidence>
<dbReference type="EMBL" id="QTJV01000002">
    <property type="protein sequence ID" value="RFM35422.1"/>
    <property type="molecule type" value="Genomic_DNA"/>
</dbReference>